<sequence>MSRNVEIKAKVRDVDKIVALARELTGKEPTLLKQHDIFYKSPQGRLKMRTVEENGKVRTELIWYDRPDKAGPKLCNYNKFEVPSEVLGGIQETLRCSMGIKGEVKKLRTLFMFDRTRIHIDKVEGLGNFMELEVCLHDGESVADGERIADDIRQKLDVKNEDLLEGAYMDMLDENL</sequence>
<organism evidence="2 3">
    <name type="scientific">Cylicocyclus nassatus</name>
    <name type="common">Nematode worm</name>
    <dbReference type="NCBI Taxonomy" id="53992"/>
    <lineage>
        <taxon>Eukaryota</taxon>
        <taxon>Metazoa</taxon>
        <taxon>Ecdysozoa</taxon>
        <taxon>Nematoda</taxon>
        <taxon>Chromadorea</taxon>
        <taxon>Rhabditida</taxon>
        <taxon>Rhabditina</taxon>
        <taxon>Rhabditomorpha</taxon>
        <taxon>Strongyloidea</taxon>
        <taxon>Strongylidae</taxon>
        <taxon>Cylicocyclus</taxon>
    </lineage>
</organism>
<dbReference type="SMART" id="SM01118">
    <property type="entry name" value="CYTH"/>
    <property type="match status" value="1"/>
</dbReference>
<dbReference type="InterPro" id="IPR008173">
    <property type="entry name" value="Adenylyl_cyclase_CyaB"/>
</dbReference>
<protein>
    <recommendedName>
        <fullName evidence="1">CYTH domain-containing protein</fullName>
    </recommendedName>
</protein>
<dbReference type="Gene3D" id="2.40.320.10">
    <property type="entry name" value="Hypothetical Protein Pfu-838710-001"/>
    <property type="match status" value="1"/>
</dbReference>
<dbReference type="AlphaFoldDB" id="A0AA36MF82"/>
<dbReference type="GO" id="GO:0016462">
    <property type="term" value="F:pyrophosphatase activity"/>
    <property type="evidence" value="ECO:0007669"/>
    <property type="project" value="UniProtKB-ARBA"/>
</dbReference>
<keyword evidence="3" id="KW-1185">Reference proteome</keyword>
<dbReference type="Proteomes" id="UP001176961">
    <property type="component" value="Unassembled WGS sequence"/>
</dbReference>
<evidence type="ECO:0000313" key="2">
    <source>
        <dbReference type="EMBL" id="CAJ0607713.1"/>
    </source>
</evidence>
<name>A0AA36MF82_CYLNA</name>
<accession>A0AA36MF82</accession>
<evidence type="ECO:0000313" key="3">
    <source>
        <dbReference type="Proteomes" id="UP001176961"/>
    </source>
</evidence>
<evidence type="ECO:0000259" key="1">
    <source>
        <dbReference type="PROSITE" id="PS51707"/>
    </source>
</evidence>
<dbReference type="SUPFAM" id="SSF55154">
    <property type="entry name" value="CYTH-like phosphatases"/>
    <property type="match status" value="1"/>
</dbReference>
<dbReference type="PROSITE" id="PS51707">
    <property type="entry name" value="CYTH"/>
    <property type="match status" value="1"/>
</dbReference>
<dbReference type="EMBL" id="CATQJL010000316">
    <property type="protein sequence ID" value="CAJ0607713.1"/>
    <property type="molecule type" value="Genomic_DNA"/>
</dbReference>
<reference evidence="2" key="1">
    <citation type="submission" date="2023-07" db="EMBL/GenBank/DDBJ databases">
        <authorList>
            <consortium name="CYATHOMIX"/>
        </authorList>
    </citation>
    <scope>NUCLEOTIDE SEQUENCE</scope>
    <source>
        <strain evidence="2">N/A</strain>
    </source>
</reference>
<gene>
    <name evidence="2" type="ORF">CYNAS_LOCUS19696</name>
</gene>
<dbReference type="Pfam" id="PF01928">
    <property type="entry name" value="CYTH"/>
    <property type="match status" value="1"/>
</dbReference>
<dbReference type="CDD" id="cd07890">
    <property type="entry name" value="CYTH-like_AC_IV-like"/>
    <property type="match status" value="1"/>
</dbReference>
<dbReference type="InterPro" id="IPR033469">
    <property type="entry name" value="CYTH-like_dom_sf"/>
</dbReference>
<proteinExistence type="predicted"/>
<dbReference type="PANTHER" id="PTHR21028:SF2">
    <property type="entry name" value="CYTH DOMAIN-CONTAINING PROTEIN"/>
    <property type="match status" value="1"/>
</dbReference>
<dbReference type="InterPro" id="IPR023577">
    <property type="entry name" value="CYTH_domain"/>
</dbReference>
<feature type="domain" description="CYTH" evidence="1">
    <location>
        <begin position="2"/>
        <end position="174"/>
    </location>
</feature>
<dbReference type="PANTHER" id="PTHR21028">
    <property type="entry name" value="SI:CH211-156B7.4"/>
    <property type="match status" value="1"/>
</dbReference>
<comment type="caution">
    <text evidence="2">The sequence shown here is derived from an EMBL/GenBank/DDBJ whole genome shotgun (WGS) entry which is preliminary data.</text>
</comment>